<reference evidence="3 4" key="1">
    <citation type="submission" date="2019-10" db="EMBL/GenBank/DDBJ databases">
        <authorList>
            <person name="Karimi E."/>
        </authorList>
    </citation>
    <scope>NUCLEOTIDE SEQUENCE [LARGE SCALE GENOMIC DNA]</scope>
    <source>
        <strain evidence="3">Bacillus sp. 348</strain>
    </source>
</reference>
<name>A0A1K2DBQ9_BACAB</name>
<dbReference type="InterPro" id="IPR001943">
    <property type="entry name" value="UVR_dom"/>
</dbReference>
<dbReference type="Gene3D" id="4.10.860.10">
    <property type="entry name" value="UVR domain"/>
    <property type="match status" value="1"/>
</dbReference>
<dbReference type="PANTHER" id="PTHR38430:SF1">
    <property type="entry name" value="PROTEIN-ARGININE KINASE ACTIVATOR PROTEIN"/>
    <property type="match status" value="1"/>
</dbReference>
<dbReference type="GO" id="GO:0008270">
    <property type="term" value="F:zinc ion binding"/>
    <property type="evidence" value="ECO:0007669"/>
    <property type="project" value="TreeGrafter"/>
</dbReference>
<dbReference type="InterPro" id="IPR036876">
    <property type="entry name" value="UVR_dom_sf"/>
</dbReference>
<dbReference type="GO" id="GO:0050897">
    <property type="term" value="F:cobalt ion binding"/>
    <property type="evidence" value="ECO:0007669"/>
    <property type="project" value="TreeGrafter"/>
</dbReference>
<accession>A0A1K2DBQ9</accession>
<keyword evidence="1" id="KW-0175">Coiled coil</keyword>
<accession>A0A653YNY5</accession>
<dbReference type="GO" id="GO:0016301">
    <property type="term" value="F:kinase activity"/>
    <property type="evidence" value="ECO:0007669"/>
    <property type="project" value="UniProtKB-KW"/>
</dbReference>
<dbReference type="GO" id="GO:1990169">
    <property type="term" value="P:stress response to copper ion"/>
    <property type="evidence" value="ECO:0007669"/>
    <property type="project" value="TreeGrafter"/>
</dbReference>
<keyword evidence="3" id="KW-0418">Kinase</keyword>
<dbReference type="GO" id="GO:0005507">
    <property type="term" value="F:copper ion binding"/>
    <property type="evidence" value="ECO:0007669"/>
    <property type="project" value="TreeGrafter"/>
</dbReference>
<gene>
    <name evidence="3" type="primary">mcsA</name>
    <name evidence="3" type="ORF">BACI348_80003</name>
</gene>
<protein>
    <submittedName>
        <fullName evidence="3">Activator of protein kinase McsB</fullName>
    </submittedName>
</protein>
<feature type="domain" description="UVR" evidence="2">
    <location>
        <begin position="117"/>
        <end position="152"/>
    </location>
</feature>
<dbReference type="InterPro" id="IPR025542">
    <property type="entry name" value="YacH"/>
</dbReference>
<dbReference type="GO" id="GO:1990170">
    <property type="term" value="P:stress response to cadmium ion"/>
    <property type="evidence" value="ECO:0007669"/>
    <property type="project" value="TreeGrafter"/>
</dbReference>
<dbReference type="AlphaFoldDB" id="A0A1K2DBQ9"/>
<dbReference type="PIRSF" id="PIRSF015034">
    <property type="entry name" value="YacH"/>
    <property type="match status" value="1"/>
</dbReference>
<evidence type="ECO:0000313" key="4">
    <source>
        <dbReference type="Proteomes" id="UP000433089"/>
    </source>
</evidence>
<dbReference type="PROSITE" id="PS50151">
    <property type="entry name" value="UVR"/>
    <property type="match status" value="1"/>
</dbReference>
<sequence length="160" mass="18247">MHICEQCAKENSDSYAMSGNQGFSIHNLLSGLLNIDPSFTTSANKGSSIFQEAREVDQCPKCGLTFQQFRKTGRFGCAECYRTFDQYLNPVLRKVHSGNTVHNGKVPKRIAGSLHVRRKLELMQQELKQLIEQEEFEKAAEVRDQIRALEHEQSQQREGD</sequence>
<evidence type="ECO:0000256" key="1">
    <source>
        <dbReference type="SAM" id="Coils"/>
    </source>
</evidence>
<evidence type="ECO:0000259" key="2">
    <source>
        <dbReference type="PROSITE" id="PS50151"/>
    </source>
</evidence>
<dbReference type="SUPFAM" id="SSF46600">
    <property type="entry name" value="C-terminal UvrC-binding domain of UvrB"/>
    <property type="match status" value="1"/>
</dbReference>
<dbReference type="Pfam" id="PF02151">
    <property type="entry name" value="UVR"/>
    <property type="match status" value="1"/>
</dbReference>
<organism evidence="3 4">
    <name type="scientific">Bacillus altitudinis</name>
    <dbReference type="NCBI Taxonomy" id="293387"/>
    <lineage>
        <taxon>Bacteria</taxon>
        <taxon>Bacillati</taxon>
        <taxon>Bacillota</taxon>
        <taxon>Bacilli</taxon>
        <taxon>Bacillales</taxon>
        <taxon>Bacillaceae</taxon>
        <taxon>Bacillus</taxon>
    </lineage>
</organism>
<feature type="coiled-coil region" evidence="1">
    <location>
        <begin position="113"/>
        <end position="152"/>
    </location>
</feature>
<dbReference type="Proteomes" id="UP000433089">
    <property type="component" value="Unassembled WGS sequence"/>
</dbReference>
<dbReference type="EMBL" id="CABWLH010000013">
    <property type="protein sequence ID" value="VXC44200.1"/>
    <property type="molecule type" value="Genomic_DNA"/>
</dbReference>
<evidence type="ECO:0000313" key="3">
    <source>
        <dbReference type="EMBL" id="VXC44200.1"/>
    </source>
</evidence>
<dbReference type="PANTHER" id="PTHR38430">
    <property type="entry name" value="PROTEIN-ARGININE KINASE ACTIVATOR PROTEIN"/>
    <property type="match status" value="1"/>
</dbReference>
<proteinExistence type="predicted"/>
<keyword evidence="3" id="KW-0808">Transferase</keyword>
<dbReference type="GO" id="GO:0046870">
    <property type="term" value="F:cadmium ion binding"/>
    <property type="evidence" value="ECO:0007669"/>
    <property type="project" value="TreeGrafter"/>
</dbReference>